<accession>K6ZKL0</accession>
<dbReference type="AlphaFoldDB" id="K6ZKL0"/>
<proteinExistence type="predicted"/>
<name>K6ZKL0_9ALTE</name>
<keyword evidence="2" id="KW-1185">Reference proteome</keyword>
<organism evidence="1 2">
    <name type="scientific">Brumicola pallidula DSM 14239 = ACAM 615</name>
    <dbReference type="NCBI Taxonomy" id="1121922"/>
    <lineage>
        <taxon>Bacteria</taxon>
        <taxon>Pseudomonadati</taxon>
        <taxon>Pseudomonadota</taxon>
        <taxon>Gammaproteobacteria</taxon>
        <taxon>Alteromonadales</taxon>
        <taxon>Alteromonadaceae</taxon>
        <taxon>Brumicola</taxon>
    </lineage>
</organism>
<dbReference type="EMBL" id="BAEQ01000045">
    <property type="protein sequence ID" value="GAC29428.1"/>
    <property type="molecule type" value="Genomic_DNA"/>
</dbReference>
<gene>
    <name evidence="1" type="ORF">GPAL_2571</name>
</gene>
<evidence type="ECO:0000313" key="2">
    <source>
        <dbReference type="Proteomes" id="UP000006251"/>
    </source>
</evidence>
<comment type="caution">
    <text evidence="1">The sequence shown here is derived from an EMBL/GenBank/DDBJ whole genome shotgun (WGS) entry which is preliminary data.</text>
</comment>
<evidence type="ECO:0000313" key="1">
    <source>
        <dbReference type="EMBL" id="GAC29428.1"/>
    </source>
</evidence>
<reference evidence="2" key="1">
    <citation type="journal article" date="2014" name="Environ. Microbiol.">
        <title>Comparative genomics of the marine bacterial genus Glaciecola reveals the high degree of genomic diversity and genomic characteristic for cold adaptation.</title>
        <authorList>
            <person name="Qin Q.L."/>
            <person name="Xie B.B."/>
            <person name="Yu Y."/>
            <person name="Shu Y.L."/>
            <person name="Rong J.C."/>
            <person name="Zhang Y.J."/>
            <person name="Zhao D.L."/>
            <person name="Chen X.L."/>
            <person name="Zhang X.Y."/>
            <person name="Chen B."/>
            <person name="Zhou B.C."/>
            <person name="Zhang Y.Z."/>
        </authorList>
    </citation>
    <scope>NUCLEOTIDE SEQUENCE [LARGE SCALE GENOMIC DNA]</scope>
    <source>
        <strain evidence="2">ACAM 615</strain>
    </source>
</reference>
<dbReference type="Proteomes" id="UP000006251">
    <property type="component" value="Unassembled WGS sequence"/>
</dbReference>
<protein>
    <submittedName>
        <fullName evidence="1">Uncharacterized protein</fullName>
    </submittedName>
</protein>
<sequence length="58" mass="6912">MSEGRIDFIQQRGKHSLASKRQITVLVQQQIILFKIIKMVKYKHLNNTYKTMTTSNFR</sequence>